<evidence type="ECO:0000313" key="3">
    <source>
        <dbReference type="Proteomes" id="UP000796880"/>
    </source>
</evidence>
<reference evidence="2" key="1">
    <citation type="submission" date="2020-03" db="EMBL/GenBank/DDBJ databases">
        <title>A high-quality chromosome-level genome assembly of a woody plant with both climbing and erect habits, Rhamnella rubrinervis.</title>
        <authorList>
            <person name="Lu Z."/>
            <person name="Yang Y."/>
            <person name="Zhu X."/>
            <person name="Sun Y."/>
        </authorList>
    </citation>
    <scope>NUCLEOTIDE SEQUENCE</scope>
    <source>
        <strain evidence="2">BYM</strain>
        <tissue evidence="2">Leaf</tissue>
    </source>
</reference>
<accession>A0A8K0H0I2</accession>
<feature type="compositionally biased region" description="Basic and acidic residues" evidence="1">
    <location>
        <begin position="101"/>
        <end position="114"/>
    </location>
</feature>
<protein>
    <submittedName>
        <fullName evidence="2">Uncharacterized protein</fullName>
    </submittedName>
</protein>
<comment type="caution">
    <text evidence="2">The sequence shown here is derived from an EMBL/GenBank/DDBJ whole genome shotgun (WGS) entry which is preliminary data.</text>
</comment>
<proteinExistence type="predicted"/>
<sequence>MLYPISASVNTKITNFFAARKSSNPPGKCFPSVDCRGDQLCYLRLWRRKILRMGKRNAAGKSSNLPSEGKNPTRKMLPFHQLWRRLALLSSTVEEGTSSNGKKDLRSWYTHEEK</sequence>
<feature type="region of interest" description="Disordered" evidence="1">
    <location>
        <begin position="92"/>
        <end position="114"/>
    </location>
</feature>
<dbReference type="AlphaFoldDB" id="A0A8K0H0I2"/>
<evidence type="ECO:0000313" key="2">
    <source>
        <dbReference type="EMBL" id="KAF3443444.1"/>
    </source>
</evidence>
<gene>
    <name evidence="2" type="ORF">FNV43_RR13126</name>
</gene>
<organism evidence="2 3">
    <name type="scientific">Rhamnella rubrinervis</name>
    <dbReference type="NCBI Taxonomy" id="2594499"/>
    <lineage>
        <taxon>Eukaryota</taxon>
        <taxon>Viridiplantae</taxon>
        <taxon>Streptophyta</taxon>
        <taxon>Embryophyta</taxon>
        <taxon>Tracheophyta</taxon>
        <taxon>Spermatophyta</taxon>
        <taxon>Magnoliopsida</taxon>
        <taxon>eudicotyledons</taxon>
        <taxon>Gunneridae</taxon>
        <taxon>Pentapetalae</taxon>
        <taxon>rosids</taxon>
        <taxon>fabids</taxon>
        <taxon>Rosales</taxon>
        <taxon>Rhamnaceae</taxon>
        <taxon>rhamnoid group</taxon>
        <taxon>Rhamneae</taxon>
        <taxon>Rhamnella</taxon>
    </lineage>
</organism>
<dbReference type="EMBL" id="VOIH02000006">
    <property type="protein sequence ID" value="KAF3443444.1"/>
    <property type="molecule type" value="Genomic_DNA"/>
</dbReference>
<name>A0A8K0H0I2_9ROSA</name>
<keyword evidence="3" id="KW-1185">Reference proteome</keyword>
<evidence type="ECO:0000256" key="1">
    <source>
        <dbReference type="SAM" id="MobiDB-lite"/>
    </source>
</evidence>
<dbReference type="Proteomes" id="UP000796880">
    <property type="component" value="Unassembled WGS sequence"/>
</dbReference>